<comment type="caution">
    <text evidence="2">The sequence shown here is derived from an EMBL/GenBank/DDBJ whole genome shotgun (WGS) entry which is preliminary data.</text>
</comment>
<evidence type="ECO:0000259" key="1">
    <source>
        <dbReference type="Pfam" id="PF02589"/>
    </source>
</evidence>
<dbReference type="SUPFAM" id="SSF100950">
    <property type="entry name" value="NagB/RpiA/CoA transferase-like"/>
    <property type="match status" value="1"/>
</dbReference>
<dbReference type="Proteomes" id="UP000292373">
    <property type="component" value="Unassembled WGS sequence"/>
</dbReference>
<reference evidence="2 3" key="1">
    <citation type="submission" date="2019-01" db="EMBL/GenBank/DDBJ databases">
        <title>Lactibacter flavus gen. nov., sp. nov., a novel bacterium of the family Propionibacteriaceae isolated from raw milk and dairy products.</title>
        <authorList>
            <person name="Huptas C."/>
            <person name="Wenning M."/>
            <person name="Breitenwieser F."/>
            <person name="Doll E."/>
            <person name="Von Neubeck M."/>
            <person name="Busse H.-J."/>
            <person name="Scherer S."/>
        </authorList>
    </citation>
    <scope>NUCLEOTIDE SEQUENCE [LARGE SCALE GENOMIC DNA]</scope>
    <source>
        <strain evidence="2 3">KCTC 33808</strain>
    </source>
</reference>
<keyword evidence="3" id="KW-1185">Reference proteome</keyword>
<evidence type="ECO:0000313" key="2">
    <source>
        <dbReference type="EMBL" id="TBT86534.1"/>
    </source>
</evidence>
<dbReference type="EMBL" id="SDMQ01000003">
    <property type="protein sequence ID" value="TBT86534.1"/>
    <property type="molecule type" value="Genomic_DNA"/>
</dbReference>
<gene>
    <name evidence="2" type="ORF">ET989_04250</name>
</gene>
<accession>A0A4Q9KF13</accession>
<dbReference type="InterPro" id="IPR003741">
    <property type="entry name" value="LUD_dom"/>
</dbReference>
<dbReference type="Pfam" id="PF02589">
    <property type="entry name" value="LUD_dom"/>
    <property type="match status" value="1"/>
</dbReference>
<feature type="domain" description="LUD" evidence="1">
    <location>
        <begin position="112"/>
        <end position="215"/>
    </location>
</feature>
<dbReference type="PANTHER" id="PTHR43682">
    <property type="entry name" value="LACTATE UTILIZATION PROTEIN C"/>
    <property type="match status" value="1"/>
</dbReference>
<evidence type="ECO:0000313" key="3">
    <source>
        <dbReference type="Proteomes" id="UP000292373"/>
    </source>
</evidence>
<dbReference type="RefSeq" id="WP_131167319.1">
    <property type="nucleotide sequence ID" value="NZ_SDMQ01000003.1"/>
</dbReference>
<proteinExistence type="predicted"/>
<protein>
    <submittedName>
        <fullName evidence="2">Lactate utilization protein C</fullName>
    </submittedName>
</protein>
<sequence length="217" mass="23220">MSTARDEILGRIRTALRDVTETDPARDVPVAWQYGRATDIADVLGLFVERVEDYRAVVERVPVADVPEAVVRHLRDTGATTVVLPVGIEAAWRAAVEASGLEVLSDEPALSHDELNRVDAVVTAAAVGIAETGTFVLDHRPDQGRRALTLVPDRHVCVVRADQVVTDVPEAVGRLAASVAEGLPLTWVSGPSATSDIELNRVEGVHGPRTLHVLVAV</sequence>
<name>A0A4Q9KF13_9ACTN</name>
<dbReference type="Gene3D" id="3.40.50.10420">
    <property type="entry name" value="NagB/RpiA/CoA transferase-like"/>
    <property type="match status" value="1"/>
</dbReference>
<organism evidence="2 3">
    <name type="scientific">Propioniciclava sinopodophylli</name>
    <dbReference type="NCBI Taxonomy" id="1837344"/>
    <lineage>
        <taxon>Bacteria</taxon>
        <taxon>Bacillati</taxon>
        <taxon>Actinomycetota</taxon>
        <taxon>Actinomycetes</taxon>
        <taxon>Propionibacteriales</taxon>
        <taxon>Propionibacteriaceae</taxon>
        <taxon>Propioniciclava</taxon>
    </lineage>
</organism>
<dbReference type="InterPro" id="IPR024185">
    <property type="entry name" value="FTHF_cligase-like_sf"/>
</dbReference>
<dbReference type="InterPro" id="IPR037171">
    <property type="entry name" value="NagB/RpiA_transferase-like"/>
</dbReference>
<dbReference type="OrthoDB" id="9794187at2"/>
<dbReference type="PANTHER" id="PTHR43682:SF1">
    <property type="entry name" value="LACTATE UTILIZATION PROTEIN C"/>
    <property type="match status" value="1"/>
</dbReference>
<dbReference type="AlphaFoldDB" id="A0A4Q9KF13"/>